<gene>
    <name evidence="1" type="ORF">OGM63_01960</name>
</gene>
<proteinExistence type="predicted"/>
<evidence type="ECO:0008006" key="3">
    <source>
        <dbReference type="Google" id="ProtNLM"/>
    </source>
</evidence>
<reference evidence="1 2" key="1">
    <citation type="submission" date="2022-10" db="EMBL/GenBank/DDBJ databases">
        <title>Identification of biosynthetic pathway for the production of the potent trypsin inhibitor radiosumin.</title>
        <authorList>
            <person name="Fewer D.P."/>
            <person name="Delbaje E."/>
            <person name="Ouyang X."/>
            <person name="Agostino P.D."/>
            <person name="Wahlsten M."/>
            <person name="Jokela J."/>
            <person name="Permi P."/>
            <person name="Haapaniemi E."/>
            <person name="Koistinen H."/>
        </authorList>
    </citation>
    <scope>NUCLEOTIDE SEQUENCE [LARGE SCALE GENOMIC DNA]</scope>
    <source>
        <strain evidence="1 2">NIES-515</strain>
    </source>
</reference>
<sequence>MPVADINSHMLSLVNFFKAESLQVKWMRSRTHSPQVSLVPDID</sequence>
<name>A0ABT3AUP8_9CYAN</name>
<organism evidence="1 2">
    <name type="scientific">Plectonema radiosum NIES-515</name>
    <dbReference type="NCBI Taxonomy" id="2986073"/>
    <lineage>
        <taxon>Bacteria</taxon>
        <taxon>Bacillati</taxon>
        <taxon>Cyanobacteriota</taxon>
        <taxon>Cyanophyceae</taxon>
        <taxon>Oscillatoriophycideae</taxon>
        <taxon>Oscillatoriales</taxon>
        <taxon>Microcoleaceae</taxon>
        <taxon>Plectonema</taxon>
    </lineage>
</organism>
<keyword evidence="2" id="KW-1185">Reference proteome</keyword>
<comment type="caution">
    <text evidence="1">The sequence shown here is derived from an EMBL/GenBank/DDBJ whole genome shotgun (WGS) entry which is preliminary data.</text>
</comment>
<protein>
    <recommendedName>
        <fullName evidence="3">Transposase</fullName>
    </recommendedName>
</protein>
<accession>A0ABT3AUP8</accession>
<evidence type="ECO:0000313" key="2">
    <source>
        <dbReference type="Proteomes" id="UP001526143"/>
    </source>
</evidence>
<dbReference type="Proteomes" id="UP001526143">
    <property type="component" value="Unassembled WGS sequence"/>
</dbReference>
<dbReference type="EMBL" id="JAOWRF010000033">
    <property type="protein sequence ID" value="MCV3212304.1"/>
    <property type="molecule type" value="Genomic_DNA"/>
</dbReference>
<dbReference type="RefSeq" id="WP_263743814.1">
    <property type="nucleotide sequence ID" value="NZ_JAOWRF010000033.1"/>
</dbReference>
<evidence type="ECO:0000313" key="1">
    <source>
        <dbReference type="EMBL" id="MCV3212304.1"/>
    </source>
</evidence>